<accession>A0ACB9GA27</accession>
<gene>
    <name evidence="1" type="ORF">L2E82_10300</name>
</gene>
<comment type="caution">
    <text evidence="1">The sequence shown here is derived from an EMBL/GenBank/DDBJ whole genome shotgun (WGS) entry which is preliminary data.</text>
</comment>
<name>A0ACB9GA27_CICIN</name>
<sequence length="160" mass="18198">MDLLTVRLRRSNRNGSLNNQIEKIKPFGFTSNGRISPNHHRVLTVTARRTADLQVIPVTPEDIPIGTRRLLILLEWETMEPLPSKDVKGPQTCNKASKIMSVVLSRICNLETASVRENQPQYRKNNEFQNEYQGNAKPEQIGPGSKKSKLHKTNTTNIFH</sequence>
<keyword evidence="2" id="KW-1185">Reference proteome</keyword>
<evidence type="ECO:0000313" key="2">
    <source>
        <dbReference type="Proteomes" id="UP001055811"/>
    </source>
</evidence>
<reference evidence="2" key="1">
    <citation type="journal article" date="2022" name="Mol. Ecol. Resour.">
        <title>The genomes of chicory, endive, great burdock and yacon provide insights into Asteraceae palaeo-polyploidization history and plant inulin production.</title>
        <authorList>
            <person name="Fan W."/>
            <person name="Wang S."/>
            <person name="Wang H."/>
            <person name="Wang A."/>
            <person name="Jiang F."/>
            <person name="Liu H."/>
            <person name="Zhao H."/>
            <person name="Xu D."/>
            <person name="Zhang Y."/>
        </authorList>
    </citation>
    <scope>NUCLEOTIDE SEQUENCE [LARGE SCALE GENOMIC DNA]</scope>
    <source>
        <strain evidence="2">cv. Punajuju</strain>
    </source>
</reference>
<evidence type="ECO:0000313" key="1">
    <source>
        <dbReference type="EMBL" id="KAI3780323.1"/>
    </source>
</evidence>
<dbReference type="EMBL" id="CM042010">
    <property type="protein sequence ID" value="KAI3780323.1"/>
    <property type="molecule type" value="Genomic_DNA"/>
</dbReference>
<reference evidence="1 2" key="2">
    <citation type="journal article" date="2022" name="Mol. Ecol. Resour.">
        <title>The genomes of chicory, endive, great burdock and yacon provide insights into Asteraceae paleo-polyploidization history and plant inulin production.</title>
        <authorList>
            <person name="Fan W."/>
            <person name="Wang S."/>
            <person name="Wang H."/>
            <person name="Wang A."/>
            <person name="Jiang F."/>
            <person name="Liu H."/>
            <person name="Zhao H."/>
            <person name="Xu D."/>
            <person name="Zhang Y."/>
        </authorList>
    </citation>
    <scope>NUCLEOTIDE SEQUENCE [LARGE SCALE GENOMIC DNA]</scope>
    <source>
        <strain evidence="2">cv. Punajuju</strain>
        <tissue evidence="1">Leaves</tissue>
    </source>
</reference>
<proteinExistence type="predicted"/>
<protein>
    <submittedName>
        <fullName evidence="1">Uncharacterized protein</fullName>
    </submittedName>
</protein>
<dbReference type="Proteomes" id="UP001055811">
    <property type="component" value="Linkage Group LG02"/>
</dbReference>
<organism evidence="1 2">
    <name type="scientific">Cichorium intybus</name>
    <name type="common">Chicory</name>
    <dbReference type="NCBI Taxonomy" id="13427"/>
    <lineage>
        <taxon>Eukaryota</taxon>
        <taxon>Viridiplantae</taxon>
        <taxon>Streptophyta</taxon>
        <taxon>Embryophyta</taxon>
        <taxon>Tracheophyta</taxon>
        <taxon>Spermatophyta</taxon>
        <taxon>Magnoliopsida</taxon>
        <taxon>eudicotyledons</taxon>
        <taxon>Gunneridae</taxon>
        <taxon>Pentapetalae</taxon>
        <taxon>asterids</taxon>
        <taxon>campanulids</taxon>
        <taxon>Asterales</taxon>
        <taxon>Asteraceae</taxon>
        <taxon>Cichorioideae</taxon>
        <taxon>Cichorieae</taxon>
        <taxon>Cichoriinae</taxon>
        <taxon>Cichorium</taxon>
    </lineage>
</organism>